<proteinExistence type="predicted"/>
<dbReference type="PRINTS" id="PR00412">
    <property type="entry name" value="EPOXHYDRLASE"/>
</dbReference>
<dbReference type="AlphaFoldDB" id="A0A4R9GGD5"/>
<organism evidence="2 3">
    <name type="scientific">Leptospira fletcheri</name>
    <dbReference type="NCBI Taxonomy" id="2484981"/>
    <lineage>
        <taxon>Bacteria</taxon>
        <taxon>Pseudomonadati</taxon>
        <taxon>Spirochaetota</taxon>
        <taxon>Spirochaetia</taxon>
        <taxon>Leptospirales</taxon>
        <taxon>Leptospiraceae</taxon>
        <taxon>Leptospira</taxon>
    </lineage>
</organism>
<reference evidence="2" key="1">
    <citation type="journal article" date="2019" name="PLoS Negl. Trop. Dis.">
        <title>Revisiting the worldwide diversity of Leptospira species in the environment.</title>
        <authorList>
            <person name="Vincent A.T."/>
            <person name="Schiettekatte O."/>
            <person name="Bourhy P."/>
            <person name="Veyrier F.J."/>
            <person name="Picardeau M."/>
        </authorList>
    </citation>
    <scope>NUCLEOTIDE SEQUENCE [LARGE SCALE GENOMIC DNA]</scope>
    <source>
        <strain evidence="2">SSW15</strain>
    </source>
</reference>
<dbReference type="PROSITE" id="PS51257">
    <property type="entry name" value="PROKAR_LIPOPROTEIN"/>
    <property type="match status" value="1"/>
</dbReference>
<dbReference type="SUPFAM" id="SSF53474">
    <property type="entry name" value="alpha/beta-Hydrolases"/>
    <property type="match status" value="1"/>
</dbReference>
<dbReference type="GO" id="GO:0016787">
    <property type="term" value="F:hydrolase activity"/>
    <property type="evidence" value="ECO:0007669"/>
    <property type="project" value="UniProtKB-KW"/>
</dbReference>
<dbReference type="PANTHER" id="PTHR46438">
    <property type="entry name" value="ALPHA/BETA-HYDROLASES SUPERFAMILY PROTEIN"/>
    <property type="match status" value="1"/>
</dbReference>
<name>A0A4R9GGD5_9LEPT</name>
<dbReference type="OrthoDB" id="9773293at2"/>
<evidence type="ECO:0000313" key="2">
    <source>
        <dbReference type="EMBL" id="TGK11609.1"/>
    </source>
</evidence>
<dbReference type="Gene3D" id="3.40.50.1820">
    <property type="entry name" value="alpha/beta hydrolase"/>
    <property type="match status" value="1"/>
</dbReference>
<evidence type="ECO:0000313" key="3">
    <source>
        <dbReference type="Proteomes" id="UP000298458"/>
    </source>
</evidence>
<feature type="domain" description="AB hydrolase-1" evidence="1">
    <location>
        <begin position="64"/>
        <end position="299"/>
    </location>
</feature>
<dbReference type="InterPro" id="IPR029058">
    <property type="entry name" value="AB_hydrolase_fold"/>
</dbReference>
<dbReference type="Pfam" id="PF00561">
    <property type="entry name" value="Abhydrolase_1"/>
    <property type="match status" value="1"/>
</dbReference>
<dbReference type="EMBL" id="RQET01000004">
    <property type="protein sequence ID" value="TGK11609.1"/>
    <property type="molecule type" value="Genomic_DNA"/>
</dbReference>
<accession>A0A4R9GGD5</accession>
<protein>
    <submittedName>
        <fullName evidence="2">Alpha/beta hydrolase</fullName>
    </submittedName>
</protein>
<keyword evidence="2" id="KW-0378">Hydrolase</keyword>
<dbReference type="Proteomes" id="UP000298458">
    <property type="component" value="Unassembled WGS sequence"/>
</dbReference>
<dbReference type="InterPro" id="IPR000073">
    <property type="entry name" value="AB_hydrolase_1"/>
</dbReference>
<dbReference type="PRINTS" id="PR00111">
    <property type="entry name" value="ABHYDROLASE"/>
</dbReference>
<evidence type="ECO:0000259" key="1">
    <source>
        <dbReference type="Pfam" id="PF00561"/>
    </source>
</evidence>
<gene>
    <name evidence="2" type="ORF">EHO60_04740</name>
</gene>
<comment type="caution">
    <text evidence="2">The sequence shown here is derived from an EMBL/GenBank/DDBJ whole genome shotgun (WGS) entry which is preliminary data.</text>
</comment>
<sequence length="315" mass="36130">MKLNRIFKSKNFLLSVLLFFGSCRFLGIGSIPLEELKSKYANENSKFIRIDDVDLHYRDEGKGPVIVLLHGVCSSLHTWDVWAEKLKSKYRVIRLDLPGHGLTGIGKDLNGLELPQGVRTLDRFLNALKIDRFYLVGNSMGGYISWNYSLKHPEKVLKLVLIDSVGYAQPLPPMIALASHPLVSPFAKHVLPKFMIEKSVEQVYGDKNKVTQELKDRYADLSMREGNRTAYNYFFVMARQKFTNAELSEGIDKIRQPTMVMWGTEDEWLKYEYFGNWKKSLPKAAFRVYEGAGHIPMEEIPEVTVKDLENFIASE</sequence>
<keyword evidence="3" id="KW-1185">Reference proteome</keyword>
<dbReference type="PANTHER" id="PTHR46438:SF11">
    <property type="entry name" value="LIPASE-RELATED"/>
    <property type="match status" value="1"/>
</dbReference>
<dbReference type="InterPro" id="IPR000639">
    <property type="entry name" value="Epox_hydrolase-like"/>
</dbReference>